<dbReference type="EMBL" id="LFIV01000004">
    <property type="protein sequence ID" value="KZL78024.1"/>
    <property type="molecule type" value="Genomic_DNA"/>
</dbReference>
<proteinExistence type="predicted"/>
<sequence length="194" mass="21622">MQLMKSIFLLGLLAVQSLAEPIRIARTEKNPALKSYLEGRDGLNEKRVPANDWVRSPDCPKVEMGDKGSVGRGAAIMVVMNRDAQEDDNDKFLAHVSAGSWESQLNALYEAMDLSNPRVMIIVPNPKDSVAPGVQDQWNKDVIQHIVNQWGDYNPLSYVRDGSRIEEDGGSRLWIDGNNVVHWSVTGQVIQPRS</sequence>
<protein>
    <submittedName>
        <fullName evidence="2">Uncharacterized protein</fullName>
    </submittedName>
</protein>
<reference evidence="2 3" key="1">
    <citation type="submission" date="2015-06" db="EMBL/GenBank/DDBJ databases">
        <title>Survival trade-offs in plant roots during colonization by closely related pathogenic and mutualistic fungi.</title>
        <authorList>
            <person name="Hacquard S."/>
            <person name="Kracher B."/>
            <person name="Hiruma K."/>
            <person name="Weinman A."/>
            <person name="Muench P."/>
            <person name="Garrido Oter R."/>
            <person name="Ver Loren van Themaat E."/>
            <person name="Dallerey J.-F."/>
            <person name="Damm U."/>
            <person name="Henrissat B."/>
            <person name="Lespinet O."/>
            <person name="Thon M."/>
            <person name="Kemen E."/>
            <person name="McHardy A.C."/>
            <person name="Schulze-Lefert P."/>
            <person name="O'Connell R.J."/>
        </authorList>
    </citation>
    <scope>NUCLEOTIDE SEQUENCE [LARGE SCALE GENOMIC DNA]</scope>
    <source>
        <strain evidence="2 3">0861</strain>
    </source>
</reference>
<dbReference type="AlphaFoldDB" id="A0A166YT73"/>
<gene>
    <name evidence="2" type="ORF">CT0861_04095</name>
</gene>
<dbReference type="OrthoDB" id="5171533at2759"/>
<evidence type="ECO:0000313" key="3">
    <source>
        <dbReference type="Proteomes" id="UP000076552"/>
    </source>
</evidence>
<feature type="signal peptide" evidence="1">
    <location>
        <begin position="1"/>
        <end position="19"/>
    </location>
</feature>
<feature type="chain" id="PRO_5007882893" evidence="1">
    <location>
        <begin position="20"/>
        <end position="194"/>
    </location>
</feature>
<evidence type="ECO:0000313" key="2">
    <source>
        <dbReference type="EMBL" id="KZL78024.1"/>
    </source>
</evidence>
<comment type="caution">
    <text evidence="2">The sequence shown here is derived from an EMBL/GenBank/DDBJ whole genome shotgun (WGS) entry which is preliminary data.</text>
</comment>
<organism evidence="2 3">
    <name type="scientific">Colletotrichum tofieldiae</name>
    <dbReference type="NCBI Taxonomy" id="708197"/>
    <lineage>
        <taxon>Eukaryota</taxon>
        <taxon>Fungi</taxon>
        <taxon>Dikarya</taxon>
        <taxon>Ascomycota</taxon>
        <taxon>Pezizomycotina</taxon>
        <taxon>Sordariomycetes</taxon>
        <taxon>Hypocreomycetidae</taxon>
        <taxon>Glomerellales</taxon>
        <taxon>Glomerellaceae</taxon>
        <taxon>Colletotrichum</taxon>
        <taxon>Colletotrichum spaethianum species complex</taxon>
    </lineage>
</organism>
<dbReference type="Proteomes" id="UP000076552">
    <property type="component" value="Unassembled WGS sequence"/>
</dbReference>
<name>A0A166YT73_9PEZI</name>
<keyword evidence="3" id="KW-1185">Reference proteome</keyword>
<evidence type="ECO:0000256" key="1">
    <source>
        <dbReference type="SAM" id="SignalP"/>
    </source>
</evidence>
<keyword evidence="1" id="KW-0732">Signal</keyword>
<accession>A0A166YT73</accession>